<keyword evidence="1" id="KW-0175">Coiled coil</keyword>
<gene>
    <name evidence="2" type="ORF">PECAL_1P15280</name>
</gene>
<evidence type="ECO:0000256" key="1">
    <source>
        <dbReference type="SAM" id="Coils"/>
    </source>
</evidence>
<dbReference type="Proteomes" id="UP000789595">
    <property type="component" value="Unassembled WGS sequence"/>
</dbReference>
<organism evidence="2 3">
    <name type="scientific">Pelagomonas calceolata</name>
    <dbReference type="NCBI Taxonomy" id="35677"/>
    <lineage>
        <taxon>Eukaryota</taxon>
        <taxon>Sar</taxon>
        <taxon>Stramenopiles</taxon>
        <taxon>Ochrophyta</taxon>
        <taxon>Pelagophyceae</taxon>
        <taxon>Pelagomonadales</taxon>
        <taxon>Pelagomonadaceae</taxon>
        <taxon>Pelagomonas</taxon>
    </lineage>
</organism>
<reference evidence="2" key="1">
    <citation type="submission" date="2021-11" db="EMBL/GenBank/DDBJ databases">
        <authorList>
            <consortium name="Genoscope - CEA"/>
            <person name="William W."/>
        </authorList>
    </citation>
    <scope>NUCLEOTIDE SEQUENCE</scope>
</reference>
<comment type="caution">
    <text evidence="2">The sequence shown here is derived from an EMBL/GenBank/DDBJ whole genome shotgun (WGS) entry which is preliminary data.</text>
</comment>
<protein>
    <submittedName>
        <fullName evidence="2">Uncharacterized protein</fullName>
    </submittedName>
</protein>
<sequence>MLRRAGVCTVLHLARIATTMCERSFSDGSRGVGLGVPPHIRDALEQARLAAREAETPTRQSEFSRENTGEGIHSLARTAIRRESSFVQRLLNKEKQLMNIRTYVNDSLRSHKMHHAYLRNSFLDPAIGLEFKLLEHGAQQGVLMLPNPDVEALEKALAACEVAQNELKIENCRLHLRLRQAMERNNQLEQECENLYLQQRQEM</sequence>
<feature type="coiled-coil region" evidence="1">
    <location>
        <begin position="150"/>
        <end position="198"/>
    </location>
</feature>
<accession>A0A8J2SCH4</accession>
<dbReference type="AlphaFoldDB" id="A0A8J2SCH4"/>
<proteinExistence type="predicted"/>
<name>A0A8J2SCH4_9STRA</name>
<evidence type="ECO:0000313" key="3">
    <source>
        <dbReference type="Proteomes" id="UP000789595"/>
    </source>
</evidence>
<keyword evidence="3" id="KW-1185">Reference proteome</keyword>
<evidence type="ECO:0000313" key="2">
    <source>
        <dbReference type="EMBL" id="CAH0365116.1"/>
    </source>
</evidence>
<dbReference type="OrthoDB" id="10603088at2759"/>
<dbReference type="EMBL" id="CAKKNE010000001">
    <property type="protein sequence ID" value="CAH0365116.1"/>
    <property type="molecule type" value="Genomic_DNA"/>
</dbReference>